<dbReference type="HOGENOM" id="CLU_005854_7_2_1"/>
<dbReference type="eggNOG" id="KOG4419">
    <property type="taxonomic scope" value="Eukaryota"/>
</dbReference>
<evidence type="ECO:0000256" key="1">
    <source>
        <dbReference type="ARBA" id="ARBA00006654"/>
    </source>
</evidence>
<evidence type="ECO:0000259" key="2">
    <source>
        <dbReference type="Pfam" id="PF02872"/>
    </source>
</evidence>
<reference evidence="4" key="1">
    <citation type="journal article" date="2014" name="Genome Announc.">
        <title>Draft genome sequence of the formaldehyde-resistant fungus Byssochlamys spectabilis No. 5 (anamorph Paecilomyces variotii No. 5) (NBRC109023).</title>
        <authorList>
            <person name="Oka T."/>
            <person name="Ekino K."/>
            <person name="Fukuda K."/>
            <person name="Nomura Y."/>
        </authorList>
    </citation>
    <scope>NUCLEOTIDE SEQUENCE [LARGE SCALE GENOMIC DNA]</scope>
    <source>
        <strain evidence="4">No. 5 / NBRC 109023</strain>
    </source>
</reference>
<comment type="caution">
    <text evidence="3">The sequence shown here is derived from an EMBL/GenBank/DDBJ whole genome shotgun (WGS) entry which is preliminary data.</text>
</comment>
<dbReference type="EMBL" id="BAUL01000343">
    <property type="protein sequence ID" value="GAD99970.1"/>
    <property type="molecule type" value="Genomic_DNA"/>
</dbReference>
<proteinExistence type="inferred from homology"/>
<dbReference type="InterPro" id="IPR006179">
    <property type="entry name" value="5_nucleotidase/apyrase"/>
</dbReference>
<dbReference type="Pfam" id="PF02872">
    <property type="entry name" value="5_nucleotid_C"/>
    <property type="match status" value="1"/>
</dbReference>
<sequence>MRLAEDLEVANATADGYRKTSFNKAFENDEIVRGGHVAEIEGDMRIVKSGTDWKELSVVCLTAKRNKDGIAYVSNLKLQQYTGLDQDPDFASVPSCPDVPRILASVQESVTSLVRQPLLHTITPLDGRSWAIRSQETNLGNMLADAFRAFYETDIALVNSGSIRCDRILRSTLPEHSPHMHICPFDNAFVVKKVSGSTLLEALENSVSDIHTDGRFLQCSGLRLVASWKAQQGRRILEASFITSSGTPRRIEQTRKYTVAMVSFIASGFDGYTCFKDEETVVSEEGAMTDTSLLLQIFGYETRDQSGCEILIKDSTADAISRARAAIVVGHNDRDHLPIIGPALDGRIKFLDGPAL</sequence>
<protein>
    <submittedName>
        <fullName evidence="3">2,3-cyclic-nucleotide 2-phosphodiesterase</fullName>
    </submittedName>
</protein>
<dbReference type="InParanoid" id="V5I623"/>
<dbReference type="SUPFAM" id="SSF55816">
    <property type="entry name" value="5'-nucleotidase (syn. UDP-sugar hydrolase), C-terminal domain"/>
    <property type="match status" value="1"/>
</dbReference>
<gene>
    <name evidence="3" type="ORF">PVAR5_8701</name>
</gene>
<dbReference type="OrthoDB" id="10252235at2759"/>
<dbReference type="PANTHER" id="PTHR11575">
    <property type="entry name" value="5'-NUCLEOTIDASE-RELATED"/>
    <property type="match status" value="1"/>
</dbReference>
<dbReference type="GO" id="GO:0009166">
    <property type="term" value="P:nucleotide catabolic process"/>
    <property type="evidence" value="ECO:0007669"/>
    <property type="project" value="InterPro"/>
</dbReference>
<evidence type="ECO:0000313" key="4">
    <source>
        <dbReference type="Proteomes" id="UP000018001"/>
    </source>
</evidence>
<dbReference type="AlphaFoldDB" id="V5I623"/>
<dbReference type="Proteomes" id="UP000018001">
    <property type="component" value="Unassembled WGS sequence"/>
</dbReference>
<organism evidence="3 4">
    <name type="scientific">Byssochlamys spectabilis (strain No. 5 / NBRC 109023)</name>
    <name type="common">Paecilomyces variotii</name>
    <dbReference type="NCBI Taxonomy" id="1356009"/>
    <lineage>
        <taxon>Eukaryota</taxon>
        <taxon>Fungi</taxon>
        <taxon>Dikarya</taxon>
        <taxon>Ascomycota</taxon>
        <taxon>Pezizomycotina</taxon>
        <taxon>Eurotiomycetes</taxon>
        <taxon>Eurotiomycetidae</taxon>
        <taxon>Eurotiales</taxon>
        <taxon>Thermoascaceae</taxon>
        <taxon>Paecilomyces</taxon>
    </lineage>
</organism>
<dbReference type="PANTHER" id="PTHR11575:SF41">
    <property type="entry name" value="PUTATIVE (AFU_ORTHOLOGUE AFUA_1G01160)-RELATED"/>
    <property type="match status" value="1"/>
</dbReference>
<dbReference type="InterPro" id="IPR008334">
    <property type="entry name" value="5'-Nucleotdase_C"/>
</dbReference>
<dbReference type="GO" id="GO:0016787">
    <property type="term" value="F:hydrolase activity"/>
    <property type="evidence" value="ECO:0007669"/>
    <property type="project" value="InterPro"/>
</dbReference>
<comment type="similarity">
    <text evidence="1">Belongs to the 5'-nucleotidase family.</text>
</comment>
<accession>V5I623</accession>
<feature type="domain" description="5'-Nucleotidase C-terminal" evidence="2">
    <location>
        <begin position="129"/>
        <end position="277"/>
    </location>
</feature>
<dbReference type="InterPro" id="IPR036907">
    <property type="entry name" value="5'-Nucleotdase_C_sf"/>
</dbReference>
<dbReference type="Gene3D" id="3.90.780.10">
    <property type="entry name" value="5'-Nucleotidase, C-terminal domain"/>
    <property type="match status" value="1"/>
</dbReference>
<keyword evidence="4" id="KW-1185">Reference proteome</keyword>
<evidence type="ECO:0000313" key="3">
    <source>
        <dbReference type="EMBL" id="GAD99970.1"/>
    </source>
</evidence>
<name>V5I623_BYSSN</name>